<dbReference type="PANTHER" id="PTHR43370">
    <property type="entry name" value="SUGAR ABC TRANSPORTER INTEGRAL MEMBRANE PROTEIN-RELATED"/>
    <property type="match status" value="1"/>
</dbReference>
<dbReference type="Proteomes" id="UP000279908">
    <property type="component" value="Unassembled WGS sequence"/>
</dbReference>
<feature type="transmembrane region" description="Helical" evidence="6">
    <location>
        <begin position="7"/>
        <end position="29"/>
    </location>
</feature>
<feature type="transmembrane region" description="Helical" evidence="6">
    <location>
        <begin position="98"/>
        <end position="120"/>
    </location>
</feature>
<feature type="transmembrane region" description="Helical" evidence="6">
    <location>
        <begin position="41"/>
        <end position="61"/>
    </location>
</feature>
<dbReference type="CDD" id="cd06580">
    <property type="entry name" value="TM_PBP1_transp_TpRbsC_like"/>
    <property type="match status" value="1"/>
</dbReference>
<dbReference type="AlphaFoldDB" id="A0A3S0L2G7"/>
<evidence type="ECO:0000313" key="7">
    <source>
        <dbReference type="EMBL" id="RTY39143.1"/>
    </source>
</evidence>
<accession>A0A3S0L2G7</accession>
<proteinExistence type="predicted"/>
<dbReference type="InterPro" id="IPR001851">
    <property type="entry name" value="ABC_transp_permease"/>
</dbReference>
<comment type="subcellular location">
    <subcellularLocation>
        <location evidence="1">Cell membrane</location>
        <topology evidence="1">Multi-pass membrane protein</topology>
    </subcellularLocation>
</comment>
<dbReference type="GO" id="GO:0005886">
    <property type="term" value="C:plasma membrane"/>
    <property type="evidence" value="ECO:0007669"/>
    <property type="project" value="UniProtKB-SubCell"/>
</dbReference>
<reference evidence="7 8" key="1">
    <citation type="submission" date="2018-12" db="EMBL/GenBank/DDBJ databases">
        <authorList>
            <person name="Lunina O.N."/>
            <person name="Grouzdev D.S."/>
            <person name="Gorlenko V.M."/>
            <person name="Savvichev A.S."/>
        </authorList>
    </citation>
    <scope>NUCLEOTIDE SEQUENCE [LARGE SCALE GENOMIC DNA]</scope>
    <source>
        <strain evidence="7 8">BrKhr-17</strain>
    </source>
</reference>
<evidence type="ECO:0000256" key="6">
    <source>
        <dbReference type="SAM" id="Phobius"/>
    </source>
</evidence>
<feature type="transmembrane region" description="Helical" evidence="6">
    <location>
        <begin position="219"/>
        <end position="247"/>
    </location>
</feature>
<keyword evidence="3 6" id="KW-0812">Transmembrane</keyword>
<feature type="transmembrane region" description="Helical" evidence="6">
    <location>
        <begin position="188"/>
        <end position="207"/>
    </location>
</feature>
<evidence type="ECO:0000313" key="8">
    <source>
        <dbReference type="Proteomes" id="UP000279908"/>
    </source>
</evidence>
<evidence type="ECO:0000256" key="4">
    <source>
        <dbReference type="ARBA" id="ARBA00022989"/>
    </source>
</evidence>
<feature type="transmembrane region" description="Helical" evidence="6">
    <location>
        <begin position="132"/>
        <end position="157"/>
    </location>
</feature>
<feature type="transmembrane region" description="Helical" evidence="6">
    <location>
        <begin position="68"/>
        <end position="92"/>
    </location>
</feature>
<comment type="caution">
    <text evidence="7">The sequence shown here is derived from an EMBL/GenBank/DDBJ whole genome shotgun (WGS) entry which is preliminary data.</text>
</comment>
<dbReference type="PANTHER" id="PTHR43370:SF1">
    <property type="entry name" value="GUANOSINE ABC TRANSPORTER PERMEASE PROTEIN NUPQ"/>
    <property type="match status" value="1"/>
</dbReference>
<evidence type="ECO:0000256" key="2">
    <source>
        <dbReference type="ARBA" id="ARBA00022475"/>
    </source>
</evidence>
<sequence>MDELQYGLTGATLGVVFLQILRISVPYVLTSVGAVFSERGGVVNLALEGLMLAGAFGAAAGQHVSGSVLGGMAGALLLGLLVALLFAFITVTLKADQIVAGIAVNILVMGATRFGLVLLYGSSINSPRIPGLRAASLFLDPLFLAALVSVAAGYWILYHTPYGLRLRATGEDAATADSAGINVQGMRYSGVLVSGLLGALGGAFLVFQQHTFTDNMTAGRGYIALAAMIIGRWNPLGAALASLFFAAAESLEIWTQGGWIPSQLLQIIPYVVTLLVLAGFMGHSAAPREAGVPFYKNRRSE</sequence>
<keyword evidence="4 6" id="KW-1133">Transmembrane helix</keyword>
<dbReference type="Pfam" id="PF02653">
    <property type="entry name" value="BPD_transp_2"/>
    <property type="match status" value="1"/>
</dbReference>
<gene>
    <name evidence="7" type="ORF">EKD02_03360</name>
</gene>
<evidence type="ECO:0000256" key="1">
    <source>
        <dbReference type="ARBA" id="ARBA00004651"/>
    </source>
</evidence>
<dbReference type="EMBL" id="RXYK01000003">
    <property type="protein sequence ID" value="RTY39143.1"/>
    <property type="molecule type" value="Genomic_DNA"/>
</dbReference>
<evidence type="ECO:0000256" key="5">
    <source>
        <dbReference type="ARBA" id="ARBA00023136"/>
    </source>
</evidence>
<dbReference type="GO" id="GO:0022857">
    <property type="term" value="F:transmembrane transporter activity"/>
    <property type="evidence" value="ECO:0007669"/>
    <property type="project" value="InterPro"/>
</dbReference>
<organism evidence="7 8">
    <name type="scientific">Chlorobium phaeovibrioides</name>
    <dbReference type="NCBI Taxonomy" id="1094"/>
    <lineage>
        <taxon>Bacteria</taxon>
        <taxon>Pseudomonadati</taxon>
        <taxon>Chlorobiota</taxon>
        <taxon>Chlorobiia</taxon>
        <taxon>Chlorobiales</taxon>
        <taxon>Chlorobiaceae</taxon>
        <taxon>Chlorobium/Pelodictyon group</taxon>
        <taxon>Chlorobium</taxon>
    </lineage>
</organism>
<dbReference type="RefSeq" id="WP_126342013.1">
    <property type="nucleotide sequence ID" value="NZ_CP041698.1"/>
</dbReference>
<keyword evidence="2" id="KW-1003">Cell membrane</keyword>
<evidence type="ECO:0000256" key="3">
    <source>
        <dbReference type="ARBA" id="ARBA00022692"/>
    </source>
</evidence>
<protein>
    <submittedName>
        <fullName evidence="7">ABC transporter permease</fullName>
    </submittedName>
</protein>
<keyword evidence="5 6" id="KW-0472">Membrane</keyword>
<feature type="transmembrane region" description="Helical" evidence="6">
    <location>
        <begin position="267"/>
        <end position="286"/>
    </location>
</feature>
<name>A0A3S0L2G7_CHLPH</name>